<keyword evidence="4" id="KW-1185">Reference proteome</keyword>
<evidence type="ECO:0000256" key="1">
    <source>
        <dbReference type="SAM" id="MobiDB-lite"/>
    </source>
</evidence>
<feature type="compositionally biased region" description="Basic and acidic residues" evidence="1">
    <location>
        <begin position="135"/>
        <end position="156"/>
    </location>
</feature>
<feature type="domain" description="DnaJ homologue subfamily C member 28 conserved" evidence="2">
    <location>
        <begin position="14"/>
        <end position="79"/>
    </location>
</feature>
<organism evidence="3 4">
    <name type="scientific">Nocardiopsis suaedae</name>
    <dbReference type="NCBI Taxonomy" id="3018444"/>
    <lineage>
        <taxon>Bacteria</taxon>
        <taxon>Bacillati</taxon>
        <taxon>Actinomycetota</taxon>
        <taxon>Actinomycetes</taxon>
        <taxon>Streptosporangiales</taxon>
        <taxon>Nocardiopsidaceae</taxon>
        <taxon>Nocardiopsis</taxon>
    </lineage>
</organism>
<evidence type="ECO:0000259" key="2">
    <source>
        <dbReference type="Pfam" id="PF09350"/>
    </source>
</evidence>
<evidence type="ECO:0000313" key="3">
    <source>
        <dbReference type="EMBL" id="MDA2803993.1"/>
    </source>
</evidence>
<dbReference type="InterPro" id="IPR018961">
    <property type="entry name" value="DnaJ_homolog_subfam-C_membr-28"/>
</dbReference>
<gene>
    <name evidence="3" type="ORF">O4U47_05675</name>
</gene>
<name>A0ABT4TH09_9ACTN</name>
<evidence type="ECO:0000313" key="4">
    <source>
        <dbReference type="Proteomes" id="UP001165685"/>
    </source>
</evidence>
<dbReference type="Pfam" id="PF09350">
    <property type="entry name" value="DJC28_CD"/>
    <property type="match status" value="1"/>
</dbReference>
<dbReference type="EMBL" id="JAQFWP010000007">
    <property type="protein sequence ID" value="MDA2803993.1"/>
    <property type="molecule type" value="Genomic_DNA"/>
</dbReference>
<proteinExistence type="predicted"/>
<accession>A0ABT4TH09</accession>
<dbReference type="Proteomes" id="UP001165685">
    <property type="component" value="Unassembled WGS sequence"/>
</dbReference>
<dbReference type="RefSeq" id="WP_270676480.1">
    <property type="nucleotide sequence ID" value="NZ_JAQFWP010000007.1"/>
</dbReference>
<comment type="caution">
    <text evidence="3">The sequence shown here is derived from an EMBL/GenBank/DDBJ whole genome shotgun (WGS) entry which is preliminary data.</text>
</comment>
<protein>
    <submittedName>
        <fullName evidence="3">DUF1992 domain-containing protein</fullName>
    </submittedName>
</protein>
<reference evidence="3" key="1">
    <citation type="submission" date="2023-01" db="EMBL/GenBank/DDBJ databases">
        <title>Draft genome sequence of Nocardiopsis sp. LSu2-4 isolated from halophytes.</title>
        <authorList>
            <person name="Duangmal K."/>
            <person name="Chantavorakit T."/>
        </authorList>
    </citation>
    <scope>NUCLEOTIDE SEQUENCE</scope>
    <source>
        <strain evidence="3">LSu2-4</strain>
    </source>
</reference>
<feature type="region of interest" description="Disordered" evidence="1">
    <location>
        <begin position="135"/>
        <end position="157"/>
    </location>
</feature>
<sequence>MTERKPSGVEWESWADQQVREAMERGEFDGLPGAGKPIPDIDRPRDDLWWVRRKTEQEGVAPLPPALRVRKEAEEARAAAVGARTEDQARRIIAEINEQIVRTVKFHTGGPPLNMMPFDVEEVVAEWRERRAADLRKAEEGRAERAREAQRAADERRRRRWWHIFGRGAAGRRADQ</sequence>